<dbReference type="InterPro" id="IPR000089">
    <property type="entry name" value="Biotin_lipoyl"/>
</dbReference>
<evidence type="ECO:0000256" key="6">
    <source>
        <dbReference type="ARBA" id="ARBA00022827"/>
    </source>
</evidence>
<dbReference type="EC" id="1.8.1.4" evidence="11"/>
<dbReference type="InterPro" id="IPR003016">
    <property type="entry name" value="2-oxoA_DH_lipoyl-BS"/>
</dbReference>
<evidence type="ECO:0000256" key="3">
    <source>
        <dbReference type="ARBA" id="ARBA00022490"/>
    </source>
</evidence>
<dbReference type="GO" id="GO:0006103">
    <property type="term" value="P:2-oxoglutarate metabolic process"/>
    <property type="evidence" value="ECO:0007669"/>
    <property type="project" value="TreeGrafter"/>
</dbReference>
<comment type="caution">
    <text evidence="13">The sequence shown here is derived from an EMBL/GenBank/DDBJ whole genome shotgun (WGS) entry which is preliminary data.</text>
</comment>
<evidence type="ECO:0000256" key="11">
    <source>
        <dbReference type="RuleBase" id="RU003692"/>
    </source>
</evidence>
<dbReference type="Pfam" id="PF02852">
    <property type="entry name" value="Pyr_redox_dim"/>
    <property type="match status" value="1"/>
</dbReference>
<evidence type="ECO:0000256" key="4">
    <source>
        <dbReference type="ARBA" id="ARBA00022630"/>
    </source>
</evidence>
<dbReference type="Gene3D" id="2.40.50.100">
    <property type="match status" value="1"/>
</dbReference>
<dbReference type="PANTHER" id="PTHR22912">
    <property type="entry name" value="DISULFIDE OXIDOREDUCTASE"/>
    <property type="match status" value="1"/>
</dbReference>
<proteinExistence type="inferred from homology"/>
<feature type="domain" description="Lipoyl-binding" evidence="12">
    <location>
        <begin position="1"/>
        <end position="77"/>
    </location>
</feature>
<evidence type="ECO:0000256" key="5">
    <source>
        <dbReference type="ARBA" id="ARBA00022823"/>
    </source>
</evidence>
<dbReference type="GO" id="GO:0050660">
    <property type="term" value="F:flavin adenine dinucleotide binding"/>
    <property type="evidence" value="ECO:0007669"/>
    <property type="project" value="InterPro"/>
</dbReference>
<dbReference type="PANTHER" id="PTHR22912:SF217">
    <property type="entry name" value="DIHYDROLIPOYL DEHYDROGENASE"/>
    <property type="match status" value="1"/>
</dbReference>
<reference evidence="13" key="1">
    <citation type="submission" date="2020-12" db="EMBL/GenBank/DDBJ databases">
        <title>Clostridium thailandense sp. nov., a novel acetogenic bacterium isolated from peat land soil in Thailand.</title>
        <authorList>
            <person name="Chaikitkaew S."/>
            <person name="Birkeland N.K."/>
        </authorList>
    </citation>
    <scope>NUCLEOTIDE SEQUENCE</scope>
    <source>
        <strain evidence="13">DSM 17425</strain>
    </source>
</reference>
<evidence type="ECO:0000256" key="9">
    <source>
        <dbReference type="ARBA" id="ARBA00023157"/>
    </source>
</evidence>
<keyword evidence="8 11" id="KW-0520">NAD</keyword>
<dbReference type="CDD" id="cd06849">
    <property type="entry name" value="lipoyl_domain"/>
    <property type="match status" value="1"/>
</dbReference>
<organism evidence="13 14">
    <name type="scientific">Clostridium aciditolerans</name>
    <dbReference type="NCBI Taxonomy" id="339861"/>
    <lineage>
        <taxon>Bacteria</taxon>
        <taxon>Bacillati</taxon>
        <taxon>Bacillota</taxon>
        <taxon>Clostridia</taxon>
        <taxon>Eubacteriales</taxon>
        <taxon>Clostridiaceae</taxon>
        <taxon>Clostridium</taxon>
    </lineage>
</organism>
<dbReference type="NCBIfam" id="TIGR01350">
    <property type="entry name" value="lipoamide_DH"/>
    <property type="match status" value="1"/>
</dbReference>
<dbReference type="InterPro" id="IPR050151">
    <property type="entry name" value="Class-I_Pyr_Nuc-Dis_Oxidored"/>
</dbReference>
<keyword evidence="3" id="KW-0963">Cytoplasm</keyword>
<sequence>MMLDIVLDKLNGHAKDGKVCRIYISVGDTINADDNICDIESKKGSSTFKSNFSGVIKSIEISEGDTISLGAVIAKIEGEAVGVKEDNKKEDNTSSNKGASSFNYFAGLMKPKKEEISCDIAIVGGGPGGYVAAIEGAMLGANVVLIEKENLGGTCLNRGCIPTKTLVRSAEIYDSLCRADEFGLIAENVSVNMKKIIQRKNNIVEELRNGIQFILEKRNVRIIKGEGKLVKEDSLFVKENNTEITINAKNIILATGSKAMKLPILGADLENVITSNEALDLDKLPKKLIIIGGGIIGMEFAFMYSKLGVDVYVVEYFDSILATLDKDICDEITAIAKDNNIKLYTGCKVEEILKGEDNQSIVVFSKEDTKKYLSADKVLMAVGRAPSIDTAELEKFNIELTANKRAISVNDKMQTSLNNIYAIGDATNIIQLAHVASHQGVVAARNIMGKECSMNYDVVPSAIFTHPEIAVVGVSEKDAEKKGIEIEIGKFPFAANGKAMTYGEKEGFVKIIKDKATGVVIGGAIIGPHATDLIAELALAVKNKLTAEQITETIHAHPTTAEAIHEGALALEGGSLHFVN</sequence>
<gene>
    <name evidence="13" type="primary">lpdA</name>
    <name evidence="13" type="ORF">I6U51_12730</name>
</gene>
<keyword evidence="5" id="KW-0450">Lipoyl</keyword>
<evidence type="ECO:0000313" key="14">
    <source>
        <dbReference type="Proteomes" id="UP000622687"/>
    </source>
</evidence>
<dbReference type="InterPro" id="IPR006258">
    <property type="entry name" value="Lipoamide_DH"/>
</dbReference>
<dbReference type="Gene3D" id="3.50.50.60">
    <property type="entry name" value="FAD/NAD(P)-binding domain"/>
    <property type="match status" value="2"/>
</dbReference>
<dbReference type="InterPro" id="IPR011053">
    <property type="entry name" value="Single_hybrid_motif"/>
</dbReference>
<dbReference type="PRINTS" id="PR00368">
    <property type="entry name" value="FADPNR"/>
</dbReference>
<name>A0A934I031_9CLOT</name>
<dbReference type="SUPFAM" id="SSF55424">
    <property type="entry name" value="FAD/NAD-linked reductases, dimerisation (C-terminal) domain"/>
    <property type="match status" value="1"/>
</dbReference>
<dbReference type="Proteomes" id="UP000622687">
    <property type="component" value="Unassembled WGS sequence"/>
</dbReference>
<dbReference type="SUPFAM" id="SSF51230">
    <property type="entry name" value="Single hybrid motif"/>
    <property type="match status" value="1"/>
</dbReference>
<keyword evidence="9" id="KW-1015">Disulfide bond</keyword>
<dbReference type="SUPFAM" id="SSF51905">
    <property type="entry name" value="FAD/NAD(P)-binding domain"/>
    <property type="match status" value="1"/>
</dbReference>
<evidence type="ECO:0000256" key="1">
    <source>
        <dbReference type="ARBA" id="ARBA00007532"/>
    </source>
</evidence>
<dbReference type="Pfam" id="PF07992">
    <property type="entry name" value="Pyr_redox_2"/>
    <property type="match status" value="1"/>
</dbReference>
<comment type="catalytic activity">
    <reaction evidence="11">
        <text>N(6)-[(R)-dihydrolipoyl]-L-lysyl-[protein] + NAD(+) = N(6)-[(R)-lipoyl]-L-lysyl-[protein] + NADH + H(+)</text>
        <dbReference type="Rhea" id="RHEA:15045"/>
        <dbReference type="Rhea" id="RHEA-COMP:10474"/>
        <dbReference type="Rhea" id="RHEA-COMP:10475"/>
        <dbReference type="ChEBI" id="CHEBI:15378"/>
        <dbReference type="ChEBI" id="CHEBI:57540"/>
        <dbReference type="ChEBI" id="CHEBI:57945"/>
        <dbReference type="ChEBI" id="CHEBI:83099"/>
        <dbReference type="ChEBI" id="CHEBI:83100"/>
        <dbReference type="EC" id="1.8.1.4"/>
    </reaction>
</comment>
<dbReference type="PRINTS" id="PR00411">
    <property type="entry name" value="PNDRDTASEI"/>
</dbReference>
<dbReference type="InterPro" id="IPR004099">
    <property type="entry name" value="Pyr_nucl-diS_OxRdtase_dimer"/>
</dbReference>
<dbReference type="PROSITE" id="PS00189">
    <property type="entry name" value="LIPOYL"/>
    <property type="match status" value="1"/>
</dbReference>
<keyword evidence="14" id="KW-1185">Reference proteome</keyword>
<dbReference type="PROSITE" id="PS50968">
    <property type="entry name" value="BIOTINYL_LIPOYL"/>
    <property type="match status" value="1"/>
</dbReference>
<comment type="cofactor">
    <cofactor evidence="11">
        <name>FAD</name>
        <dbReference type="ChEBI" id="CHEBI:57692"/>
    </cofactor>
    <text evidence="11">Binds 1 FAD per subunit.</text>
</comment>
<keyword evidence="4 11" id="KW-0285">Flavoprotein</keyword>
<evidence type="ECO:0000256" key="8">
    <source>
        <dbReference type="ARBA" id="ARBA00023027"/>
    </source>
</evidence>
<keyword evidence="7 11" id="KW-0560">Oxidoreductase</keyword>
<accession>A0A934I031</accession>
<dbReference type="AlphaFoldDB" id="A0A934I031"/>
<dbReference type="InterPro" id="IPR023753">
    <property type="entry name" value="FAD/NAD-binding_dom"/>
</dbReference>
<dbReference type="Pfam" id="PF00364">
    <property type="entry name" value="Biotin_lipoyl"/>
    <property type="match status" value="1"/>
</dbReference>
<keyword evidence="6 11" id="KW-0274">FAD</keyword>
<comment type="similarity">
    <text evidence="1 11">Belongs to the class-I pyridine nucleotide-disulfide oxidoreductase family.</text>
</comment>
<evidence type="ECO:0000313" key="13">
    <source>
        <dbReference type="EMBL" id="MBI6873565.1"/>
    </source>
</evidence>
<evidence type="ECO:0000256" key="7">
    <source>
        <dbReference type="ARBA" id="ARBA00023002"/>
    </source>
</evidence>
<dbReference type="GO" id="GO:0004148">
    <property type="term" value="F:dihydrolipoyl dehydrogenase (NADH) activity"/>
    <property type="evidence" value="ECO:0007669"/>
    <property type="project" value="UniProtKB-EC"/>
</dbReference>
<dbReference type="InterPro" id="IPR036188">
    <property type="entry name" value="FAD/NAD-bd_sf"/>
</dbReference>
<evidence type="ECO:0000256" key="2">
    <source>
        <dbReference type="ARBA" id="ARBA00016961"/>
    </source>
</evidence>
<dbReference type="InterPro" id="IPR012999">
    <property type="entry name" value="Pyr_OxRdtase_I_AS"/>
</dbReference>
<dbReference type="Gene3D" id="3.30.390.30">
    <property type="match status" value="1"/>
</dbReference>
<comment type="miscellaneous">
    <text evidence="11">The active site is a redox-active disulfide bond.</text>
</comment>
<dbReference type="FunFam" id="3.30.390.30:FF:000001">
    <property type="entry name" value="Dihydrolipoyl dehydrogenase"/>
    <property type="match status" value="1"/>
</dbReference>
<evidence type="ECO:0000259" key="12">
    <source>
        <dbReference type="PROSITE" id="PS50968"/>
    </source>
</evidence>
<dbReference type="InterPro" id="IPR016156">
    <property type="entry name" value="FAD/NAD-linked_Rdtase_dimer_sf"/>
</dbReference>
<protein>
    <recommendedName>
        <fullName evidence="2 11">Dihydrolipoyl dehydrogenase</fullName>
        <ecNumber evidence="11">1.8.1.4</ecNumber>
    </recommendedName>
</protein>
<dbReference type="EMBL" id="JAEEGB010000014">
    <property type="protein sequence ID" value="MBI6873565.1"/>
    <property type="molecule type" value="Genomic_DNA"/>
</dbReference>
<keyword evidence="10 11" id="KW-0676">Redox-active center</keyword>
<dbReference type="PROSITE" id="PS00076">
    <property type="entry name" value="PYRIDINE_REDOX_1"/>
    <property type="match status" value="1"/>
</dbReference>
<evidence type="ECO:0000256" key="10">
    <source>
        <dbReference type="ARBA" id="ARBA00023284"/>
    </source>
</evidence>